<proteinExistence type="predicted"/>
<keyword evidence="1" id="KW-0805">Transcription regulation</keyword>
<dbReference type="Pfam" id="PF09339">
    <property type="entry name" value="HTH_IclR"/>
    <property type="match status" value="1"/>
</dbReference>
<dbReference type="InterPro" id="IPR005471">
    <property type="entry name" value="Tscrpt_reg_IclR_N"/>
</dbReference>
<dbReference type="RefSeq" id="WP_125128841.1">
    <property type="nucleotide sequence ID" value="NZ_RHJS01000002.1"/>
</dbReference>
<evidence type="ECO:0000313" key="7">
    <source>
        <dbReference type="Proteomes" id="UP000274920"/>
    </source>
</evidence>
<keyword evidence="3" id="KW-0804">Transcription</keyword>
<dbReference type="PANTHER" id="PTHR30136">
    <property type="entry name" value="HELIX-TURN-HELIX TRANSCRIPTIONAL REGULATOR, ICLR FAMILY"/>
    <property type="match status" value="1"/>
</dbReference>
<dbReference type="InterPro" id="IPR036390">
    <property type="entry name" value="WH_DNA-bd_sf"/>
</dbReference>
<evidence type="ECO:0000256" key="2">
    <source>
        <dbReference type="ARBA" id="ARBA00023125"/>
    </source>
</evidence>
<dbReference type="Proteomes" id="UP000274920">
    <property type="component" value="Unassembled WGS sequence"/>
</dbReference>
<dbReference type="AlphaFoldDB" id="A0A3R8L083"/>
<feature type="domain" description="IclR-ED" evidence="5">
    <location>
        <begin position="71"/>
        <end position="255"/>
    </location>
</feature>
<comment type="caution">
    <text evidence="6">The sequence shown here is derived from an EMBL/GenBank/DDBJ whole genome shotgun (WGS) entry which is preliminary data.</text>
</comment>
<evidence type="ECO:0000256" key="1">
    <source>
        <dbReference type="ARBA" id="ARBA00023015"/>
    </source>
</evidence>
<dbReference type="SUPFAM" id="SSF55781">
    <property type="entry name" value="GAF domain-like"/>
    <property type="match status" value="1"/>
</dbReference>
<dbReference type="GO" id="GO:0045892">
    <property type="term" value="P:negative regulation of DNA-templated transcription"/>
    <property type="evidence" value="ECO:0007669"/>
    <property type="project" value="TreeGrafter"/>
</dbReference>
<dbReference type="InterPro" id="IPR014757">
    <property type="entry name" value="Tscrpt_reg_IclR_C"/>
</dbReference>
<dbReference type="Pfam" id="PF01614">
    <property type="entry name" value="IclR_C"/>
    <property type="match status" value="1"/>
</dbReference>
<accession>A0A3R8L083</accession>
<dbReference type="InterPro" id="IPR029016">
    <property type="entry name" value="GAF-like_dom_sf"/>
</dbReference>
<evidence type="ECO:0000259" key="4">
    <source>
        <dbReference type="PROSITE" id="PS51077"/>
    </source>
</evidence>
<reference evidence="6" key="1">
    <citation type="submission" date="2018-10" db="EMBL/GenBank/DDBJ databases">
        <title>Schaedlerella arabinophila gen. nov. sp. nov., isolated from the mouse intestinal tract and comparative analysis with the genome of the closely related altered Schaedler flora strain ASF502.</title>
        <authorList>
            <person name="Miyake S."/>
            <person name="Soh M."/>
            <person name="Seedorf H."/>
        </authorList>
    </citation>
    <scope>NUCLEOTIDE SEQUENCE [LARGE SCALE GENOMIC DNA]</scope>
    <source>
        <strain evidence="6">DSM 106076</strain>
    </source>
</reference>
<dbReference type="PROSITE" id="PS51078">
    <property type="entry name" value="ICLR_ED"/>
    <property type="match status" value="1"/>
</dbReference>
<dbReference type="Gene3D" id="3.30.450.40">
    <property type="match status" value="1"/>
</dbReference>
<name>A0A3R8L083_9FIRM</name>
<gene>
    <name evidence="6" type="ORF">EBB54_21320</name>
</gene>
<dbReference type="GO" id="GO:0003677">
    <property type="term" value="F:DNA binding"/>
    <property type="evidence" value="ECO:0007669"/>
    <property type="project" value="UniProtKB-KW"/>
</dbReference>
<dbReference type="PANTHER" id="PTHR30136:SF24">
    <property type="entry name" value="HTH-TYPE TRANSCRIPTIONAL REPRESSOR ALLR"/>
    <property type="match status" value="1"/>
</dbReference>
<protein>
    <submittedName>
        <fullName evidence="6">IclR family transcriptional regulator</fullName>
    </submittedName>
</protein>
<dbReference type="Gene3D" id="1.10.10.10">
    <property type="entry name" value="Winged helix-like DNA-binding domain superfamily/Winged helix DNA-binding domain"/>
    <property type="match status" value="1"/>
</dbReference>
<sequence>MYNEEKTGVLMVSRAMAILNYLSGKDKAVGISEIAKDMGLPKATVFRILNSLEEWDAVECGDGSGYRLGCFLIKLGKSAGKDAHLIDVCKPHMEQIAKEVGENLNLAIEYENAMLSIYSTNIASLVLSPKSIPISPLYCSSIGKAALAYLGEERFKAYFKRQDLRKRTPNTLTTQVELEAECEKIRKTGVAFDDQEYEEGLYCISVPILNAEGGLVACMGASGGYSRMVAKKDKIIELLKKAKDYIEVYTESMDGFAL</sequence>
<keyword evidence="7" id="KW-1185">Reference proteome</keyword>
<evidence type="ECO:0000259" key="5">
    <source>
        <dbReference type="PROSITE" id="PS51078"/>
    </source>
</evidence>
<dbReference type="SMART" id="SM00346">
    <property type="entry name" value="HTH_ICLR"/>
    <property type="match status" value="1"/>
</dbReference>
<dbReference type="PROSITE" id="PS51077">
    <property type="entry name" value="HTH_ICLR"/>
    <property type="match status" value="1"/>
</dbReference>
<dbReference type="InterPro" id="IPR050707">
    <property type="entry name" value="HTH_MetabolicPath_Reg"/>
</dbReference>
<evidence type="ECO:0000313" key="6">
    <source>
        <dbReference type="EMBL" id="RRK33612.1"/>
    </source>
</evidence>
<dbReference type="GO" id="GO:0003700">
    <property type="term" value="F:DNA-binding transcription factor activity"/>
    <property type="evidence" value="ECO:0007669"/>
    <property type="project" value="TreeGrafter"/>
</dbReference>
<feature type="domain" description="HTH iclR-type" evidence="4">
    <location>
        <begin position="9"/>
        <end position="70"/>
    </location>
</feature>
<organism evidence="6 7">
    <name type="scientific">Schaedlerella arabinosiphila</name>
    <dbReference type="NCBI Taxonomy" id="2044587"/>
    <lineage>
        <taxon>Bacteria</taxon>
        <taxon>Bacillati</taxon>
        <taxon>Bacillota</taxon>
        <taxon>Clostridia</taxon>
        <taxon>Lachnospirales</taxon>
        <taxon>Lachnospiraceae</taxon>
        <taxon>Schaedlerella</taxon>
    </lineage>
</organism>
<keyword evidence="2" id="KW-0238">DNA-binding</keyword>
<evidence type="ECO:0000256" key="3">
    <source>
        <dbReference type="ARBA" id="ARBA00023163"/>
    </source>
</evidence>
<dbReference type="InterPro" id="IPR036388">
    <property type="entry name" value="WH-like_DNA-bd_sf"/>
</dbReference>
<dbReference type="SUPFAM" id="SSF46785">
    <property type="entry name" value="Winged helix' DNA-binding domain"/>
    <property type="match status" value="1"/>
</dbReference>
<dbReference type="EMBL" id="RHJS01000002">
    <property type="protein sequence ID" value="RRK33612.1"/>
    <property type="molecule type" value="Genomic_DNA"/>
</dbReference>